<gene>
    <name evidence="4" type="ORF">ACIGXA_30140</name>
</gene>
<name>A0ABW8CE97_9ACTN</name>
<keyword evidence="2" id="KW-0812">Transmembrane</keyword>
<protein>
    <submittedName>
        <fullName evidence="4">Carbohydrate-binding protein</fullName>
    </submittedName>
</protein>
<feature type="region of interest" description="Disordered" evidence="1">
    <location>
        <begin position="1"/>
        <end position="115"/>
    </location>
</feature>
<evidence type="ECO:0000256" key="2">
    <source>
        <dbReference type="SAM" id="Phobius"/>
    </source>
</evidence>
<dbReference type="PROSITE" id="PS51175">
    <property type="entry name" value="CBM6"/>
    <property type="match status" value="1"/>
</dbReference>
<dbReference type="InterPro" id="IPR005084">
    <property type="entry name" value="CBM6"/>
</dbReference>
<dbReference type="Proteomes" id="UP001614394">
    <property type="component" value="Unassembled WGS sequence"/>
</dbReference>
<dbReference type="Gene3D" id="2.60.120.260">
    <property type="entry name" value="Galactose-binding domain-like"/>
    <property type="match status" value="1"/>
</dbReference>
<feature type="transmembrane region" description="Helical" evidence="2">
    <location>
        <begin position="120"/>
        <end position="139"/>
    </location>
</feature>
<dbReference type="SUPFAM" id="SSF81995">
    <property type="entry name" value="beta-sandwich domain of Sec23/24"/>
    <property type="match status" value="1"/>
</dbReference>
<dbReference type="SUPFAM" id="SSF49785">
    <property type="entry name" value="Galactose-binding domain-like"/>
    <property type="match status" value="1"/>
</dbReference>
<feature type="domain" description="CBM6" evidence="3">
    <location>
        <begin position="178"/>
        <end position="309"/>
    </location>
</feature>
<comment type="caution">
    <text evidence="4">The sequence shown here is derived from an EMBL/GenBank/DDBJ whole genome shotgun (WGS) entry which is preliminary data.</text>
</comment>
<evidence type="ECO:0000259" key="3">
    <source>
        <dbReference type="PROSITE" id="PS51175"/>
    </source>
</evidence>
<reference evidence="4 5" key="1">
    <citation type="submission" date="2024-10" db="EMBL/GenBank/DDBJ databases">
        <title>The Natural Products Discovery Center: Release of the First 8490 Sequenced Strains for Exploring Actinobacteria Biosynthetic Diversity.</title>
        <authorList>
            <person name="Kalkreuter E."/>
            <person name="Kautsar S.A."/>
            <person name="Yang D."/>
            <person name="Bader C.D."/>
            <person name="Teijaro C.N."/>
            <person name="Fluegel L."/>
            <person name="Davis C.M."/>
            <person name="Simpson J.R."/>
            <person name="Lauterbach L."/>
            <person name="Steele A.D."/>
            <person name="Gui C."/>
            <person name="Meng S."/>
            <person name="Li G."/>
            <person name="Viehrig K."/>
            <person name="Ye F."/>
            <person name="Su P."/>
            <person name="Kiefer A.F."/>
            <person name="Nichols A."/>
            <person name="Cepeda A.J."/>
            <person name="Yan W."/>
            <person name="Fan B."/>
            <person name="Jiang Y."/>
            <person name="Adhikari A."/>
            <person name="Zheng C.-J."/>
            <person name="Schuster L."/>
            <person name="Cowan T.M."/>
            <person name="Smanski M.J."/>
            <person name="Chevrette M.G."/>
            <person name="De Carvalho L.P.S."/>
            <person name="Shen B."/>
        </authorList>
    </citation>
    <scope>NUCLEOTIDE SEQUENCE [LARGE SCALE GENOMIC DNA]</scope>
    <source>
        <strain evidence="4 5">NPDC053399</strain>
    </source>
</reference>
<organism evidence="4 5">
    <name type="scientific">Streptomyces fildesensis</name>
    <dbReference type="NCBI Taxonomy" id="375757"/>
    <lineage>
        <taxon>Bacteria</taxon>
        <taxon>Bacillati</taxon>
        <taxon>Actinomycetota</taxon>
        <taxon>Actinomycetes</taxon>
        <taxon>Kitasatosporales</taxon>
        <taxon>Streptomycetaceae</taxon>
        <taxon>Streptomyces</taxon>
    </lineage>
</organism>
<accession>A0ABW8CE97</accession>
<evidence type="ECO:0000313" key="5">
    <source>
        <dbReference type="Proteomes" id="UP001614394"/>
    </source>
</evidence>
<evidence type="ECO:0000313" key="4">
    <source>
        <dbReference type="EMBL" id="MFI9104783.1"/>
    </source>
</evidence>
<dbReference type="RefSeq" id="WP_399655410.1">
    <property type="nucleotide sequence ID" value="NZ_JBITYG010000010.1"/>
</dbReference>
<dbReference type="InterPro" id="IPR008979">
    <property type="entry name" value="Galactose-bd-like_sf"/>
</dbReference>
<feature type="compositionally biased region" description="Low complexity" evidence="1">
    <location>
        <begin position="157"/>
        <end position="172"/>
    </location>
</feature>
<feature type="compositionally biased region" description="Basic and acidic residues" evidence="1">
    <location>
        <begin position="144"/>
        <end position="153"/>
    </location>
</feature>
<keyword evidence="5" id="KW-1185">Reference proteome</keyword>
<evidence type="ECO:0000256" key="1">
    <source>
        <dbReference type="SAM" id="MobiDB-lite"/>
    </source>
</evidence>
<dbReference type="EMBL" id="JBITYG010000010">
    <property type="protein sequence ID" value="MFI9104783.1"/>
    <property type="molecule type" value="Genomic_DNA"/>
</dbReference>
<sequence>MTAGNNGASENDDPFAYLYRSEGGEGESSGVAPEGATVAQPGVPRTSYNQVQRVGERRPPQQGGYGYPPQQPQQQSGYDQGYAQQQPQQAQPPQYTQQQTQYAPHGGGGGGSQGPNRKGLLIGAIAVVVAVAIGIGFAMTQGGGKKDDAKDKPSTPPSSSAPVTPSQSASVPEKFASKVVDAATLTLSGGAAQTTAMPGAKAAGGTSVGGLNAVGASATYTFDVPKDGTYTLFISFGNVGEDAGLTLSENGKLRTNPVNMHNYMKTTDWTKAWATTYVWVDLKKGSNTLALTCAPGNKCGVNLDQVWMKEGQVKK</sequence>
<keyword evidence="2" id="KW-0472">Membrane</keyword>
<proteinExistence type="predicted"/>
<feature type="compositionally biased region" description="Low complexity" evidence="1">
    <location>
        <begin position="72"/>
        <end position="104"/>
    </location>
</feature>
<keyword evidence="2" id="KW-1133">Transmembrane helix</keyword>
<feature type="region of interest" description="Disordered" evidence="1">
    <location>
        <begin position="140"/>
        <end position="172"/>
    </location>
</feature>